<evidence type="ECO:0008006" key="3">
    <source>
        <dbReference type="Google" id="ProtNLM"/>
    </source>
</evidence>
<dbReference type="InterPro" id="IPR038573">
    <property type="entry name" value="BrnT_sf"/>
</dbReference>
<proteinExistence type="predicted"/>
<evidence type="ECO:0000313" key="2">
    <source>
        <dbReference type="Proteomes" id="UP000217771"/>
    </source>
</evidence>
<gene>
    <name evidence="1" type="ORF">CK498_20500</name>
</gene>
<dbReference type="AlphaFoldDB" id="A0A2A2ERC1"/>
<name>A0A2A2ERC1_9GAMM</name>
<keyword evidence="2" id="KW-1185">Reference proteome</keyword>
<dbReference type="InterPro" id="IPR007460">
    <property type="entry name" value="BrnT_toxin"/>
</dbReference>
<protein>
    <recommendedName>
        <fullName evidence="3">BrnT family toxin</fullName>
    </recommendedName>
</protein>
<dbReference type="Gene3D" id="3.10.450.530">
    <property type="entry name" value="Ribonuclease toxin, BrnT, of type II toxin-antitoxin system"/>
    <property type="match status" value="1"/>
</dbReference>
<dbReference type="EMBL" id="NSKB01000008">
    <property type="protein sequence ID" value="PAU74939.1"/>
    <property type="molecule type" value="Genomic_DNA"/>
</dbReference>
<dbReference type="Pfam" id="PF04365">
    <property type="entry name" value="BrnT_toxin"/>
    <property type="match status" value="1"/>
</dbReference>
<dbReference type="Proteomes" id="UP000217771">
    <property type="component" value="Unassembled WGS sequence"/>
</dbReference>
<organism evidence="1 2">
    <name type="scientific">Halomonas salipaludis</name>
    <dbReference type="NCBI Taxonomy" id="2032625"/>
    <lineage>
        <taxon>Bacteria</taxon>
        <taxon>Pseudomonadati</taxon>
        <taxon>Pseudomonadota</taxon>
        <taxon>Gammaproteobacteria</taxon>
        <taxon>Oceanospirillales</taxon>
        <taxon>Halomonadaceae</taxon>
        <taxon>Halomonas</taxon>
    </lineage>
</organism>
<dbReference type="RefSeq" id="WP_095622726.1">
    <property type="nucleotide sequence ID" value="NZ_NSKB01000008.1"/>
</dbReference>
<sequence length="94" mass="11446">MPQDLEIEYDDAKRLKTLQERQLDFAHAYQVFAGDTIMRIDNRHDYGEERIIPLGYLNHRLVVLVWTWRGQRRRIISMRHANEREIRYFQANMG</sequence>
<accession>A0A2A2ERC1</accession>
<comment type="caution">
    <text evidence="1">The sequence shown here is derived from an EMBL/GenBank/DDBJ whole genome shotgun (WGS) entry which is preliminary data.</text>
</comment>
<reference evidence="1 2" key="1">
    <citation type="submission" date="2017-08" db="EMBL/GenBank/DDBJ databases">
        <title>Halomonas alkalisoli sp. nov., isolated from saline alkaline soil.</title>
        <authorList>
            <person name="Wang D."/>
            <person name="Zhang G."/>
        </authorList>
    </citation>
    <scope>NUCLEOTIDE SEQUENCE [LARGE SCALE GENOMIC DNA]</scope>
    <source>
        <strain evidence="1 2">WRN001</strain>
    </source>
</reference>
<evidence type="ECO:0000313" key="1">
    <source>
        <dbReference type="EMBL" id="PAU74939.1"/>
    </source>
</evidence>
<dbReference type="OrthoDB" id="9802417at2"/>